<reference evidence="4" key="1">
    <citation type="submission" date="2021-01" db="EMBL/GenBank/DDBJ databases">
        <authorList>
            <person name="Corre E."/>
            <person name="Pelletier E."/>
            <person name="Niang G."/>
            <person name="Scheremetjew M."/>
            <person name="Finn R."/>
            <person name="Kale V."/>
            <person name="Holt S."/>
            <person name="Cochrane G."/>
            <person name="Meng A."/>
            <person name="Brown T."/>
            <person name="Cohen L."/>
        </authorList>
    </citation>
    <scope>NUCLEOTIDE SEQUENCE</scope>
    <source>
        <strain evidence="4">CCMP 2712</strain>
    </source>
</reference>
<dbReference type="Gene3D" id="2.60.40.790">
    <property type="match status" value="1"/>
</dbReference>
<dbReference type="EMBL" id="HBKN01021277">
    <property type="protein sequence ID" value="CAE2302393.1"/>
    <property type="molecule type" value="Transcribed_RNA"/>
</dbReference>
<comment type="similarity">
    <text evidence="1">Belongs to the small heat shock protein (HSP20) family.</text>
</comment>
<sequence length="268" mass="28435">MLAVLPSIFLSSPALSSSLLHDPFLYHRLPFIEVGGVQDNERVGLDLSWPSSGLGSYNPLRLSLRTSPSHDVYIVSASTPGLPASAIKLELVGSDTLTFTIDESRGLKDVGESTSPISHSHLQQSLRLPGPVDPSRIRIVYRDGLLTVYAPPADETSGGLEDEPEVAALQAEAQQARLKYLALLDQLRVAKHQADEAENRARSARKAAAAARSKRRVQLSVGGEREPPTAQTLVDVKPASPQPPVAPATDSSPTAAGATAEVTDSAVQ</sequence>
<dbReference type="PROSITE" id="PS01031">
    <property type="entry name" value="SHSP"/>
    <property type="match status" value="1"/>
</dbReference>
<evidence type="ECO:0000259" key="3">
    <source>
        <dbReference type="PROSITE" id="PS01031"/>
    </source>
</evidence>
<dbReference type="SUPFAM" id="SSF49764">
    <property type="entry name" value="HSP20-like chaperones"/>
    <property type="match status" value="1"/>
</dbReference>
<evidence type="ECO:0000256" key="2">
    <source>
        <dbReference type="SAM" id="MobiDB-lite"/>
    </source>
</evidence>
<gene>
    <name evidence="4" type="ORF">GTHE00462_LOCUS16713</name>
</gene>
<feature type="region of interest" description="Disordered" evidence="2">
    <location>
        <begin position="210"/>
        <end position="268"/>
    </location>
</feature>
<dbReference type="InterPro" id="IPR008978">
    <property type="entry name" value="HSP20-like_chaperone"/>
</dbReference>
<protein>
    <recommendedName>
        <fullName evidence="3">SHSP domain-containing protein</fullName>
    </recommendedName>
</protein>
<accession>A0A7S4KQK5</accession>
<feature type="domain" description="SHSP" evidence="3">
    <location>
        <begin position="55"/>
        <end position="169"/>
    </location>
</feature>
<dbReference type="InterPro" id="IPR002068">
    <property type="entry name" value="A-crystallin/Hsp20_dom"/>
</dbReference>
<evidence type="ECO:0000256" key="1">
    <source>
        <dbReference type="PROSITE-ProRule" id="PRU00285"/>
    </source>
</evidence>
<dbReference type="AlphaFoldDB" id="A0A7S4KQK5"/>
<evidence type="ECO:0000313" key="4">
    <source>
        <dbReference type="EMBL" id="CAE2302393.1"/>
    </source>
</evidence>
<name>A0A7S4KQK5_GUITH</name>
<organism evidence="4">
    <name type="scientific">Guillardia theta</name>
    <name type="common">Cryptophyte</name>
    <name type="synonym">Cryptomonas phi</name>
    <dbReference type="NCBI Taxonomy" id="55529"/>
    <lineage>
        <taxon>Eukaryota</taxon>
        <taxon>Cryptophyceae</taxon>
        <taxon>Pyrenomonadales</taxon>
        <taxon>Geminigeraceae</taxon>
        <taxon>Guillardia</taxon>
    </lineage>
</organism>
<dbReference type="CDD" id="cd00298">
    <property type="entry name" value="ACD_sHsps_p23-like"/>
    <property type="match status" value="1"/>
</dbReference>
<proteinExistence type="inferred from homology"/>